<proteinExistence type="predicted"/>
<keyword evidence="2" id="KW-1185">Reference proteome</keyword>
<dbReference type="Proteomes" id="UP000238479">
    <property type="component" value="Chromosome 5"/>
</dbReference>
<evidence type="ECO:0000313" key="1">
    <source>
        <dbReference type="EMBL" id="PRQ29063.1"/>
    </source>
</evidence>
<dbReference type="Gramene" id="PRQ29063">
    <property type="protein sequence ID" value="PRQ29063"/>
    <property type="gene ID" value="RchiOBHm_Chr5g0009771"/>
</dbReference>
<accession>A0A2P6Q4F4</accession>
<dbReference type="EMBL" id="PDCK01000043">
    <property type="protein sequence ID" value="PRQ29063.1"/>
    <property type="molecule type" value="Genomic_DNA"/>
</dbReference>
<gene>
    <name evidence="1" type="ORF">RchiOBHm_Chr5g0009771</name>
</gene>
<evidence type="ECO:0000313" key="2">
    <source>
        <dbReference type="Proteomes" id="UP000238479"/>
    </source>
</evidence>
<protein>
    <submittedName>
        <fullName evidence="1">Uncharacterized protein</fullName>
    </submittedName>
</protein>
<sequence length="44" mass="4775">MAIGREISQRAITNGLLTSTAAYCVLQKGSTFLYSESCSRCMVI</sequence>
<name>A0A2P6Q4F4_ROSCH</name>
<reference evidence="1 2" key="1">
    <citation type="journal article" date="2018" name="Nat. Genet.">
        <title>The Rosa genome provides new insights in the design of modern roses.</title>
        <authorList>
            <person name="Bendahmane M."/>
        </authorList>
    </citation>
    <scope>NUCLEOTIDE SEQUENCE [LARGE SCALE GENOMIC DNA]</scope>
    <source>
        <strain evidence="2">cv. Old Blush</strain>
    </source>
</reference>
<dbReference type="AlphaFoldDB" id="A0A2P6Q4F4"/>
<comment type="caution">
    <text evidence="1">The sequence shown here is derived from an EMBL/GenBank/DDBJ whole genome shotgun (WGS) entry which is preliminary data.</text>
</comment>
<organism evidence="1 2">
    <name type="scientific">Rosa chinensis</name>
    <name type="common">China rose</name>
    <dbReference type="NCBI Taxonomy" id="74649"/>
    <lineage>
        <taxon>Eukaryota</taxon>
        <taxon>Viridiplantae</taxon>
        <taxon>Streptophyta</taxon>
        <taxon>Embryophyta</taxon>
        <taxon>Tracheophyta</taxon>
        <taxon>Spermatophyta</taxon>
        <taxon>Magnoliopsida</taxon>
        <taxon>eudicotyledons</taxon>
        <taxon>Gunneridae</taxon>
        <taxon>Pentapetalae</taxon>
        <taxon>rosids</taxon>
        <taxon>fabids</taxon>
        <taxon>Rosales</taxon>
        <taxon>Rosaceae</taxon>
        <taxon>Rosoideae</taxon>
        <taxon>Rosoideae incertae sedis</taxon>
        <taxon>Rosa</taxon>
    </lineage>
</organism>